<accession>A0A8H5LVI1</accession>
<dbReference type="AlphaFoldDB" id="A0A8H5LVI1"/>
<evidence type="ECO:0000313" key="8">
    <source>
        <dbReference type="EMBL" id="KAF5371092.1"/>
    </source>
</evidence>
<dbReference type="PANTHER" id="PTHR23504:SF17">
    <property type="entry name" value="MAJOR FACILITATOR SUPERFAMILY (MFS) PROFILE DOMAIN-CONTAINING PROTEIN"/>
    <property type="match status" value="1"/>
</dbReference>
<keyword evidence="2" id="KW-0813">Transport</keyword>
<dbReference type="Pfam" id="PF07690">
    <property type="entry name" value="MFS_1"/>
    <property type="match status" value="1"/>
</dbReference>
<feature type="transmembrane region" description="Helical" evidence="7">
    <location>
        <begin position="143"/>
        <end position="162"/>
    </location>
</feature>
<comment type="caution">
    <text evidence="8">The sequence shown here is derived from an EMBL/GenBank/DDBJ whole genome shotgun (WGS) entry which is preliminary data.</text>
</comment>
<proteinExistence type="predicted"/>
<evidence type="ECO:0000256" key="2">
    <source>
        <dbReference type="ARBA" id="ARBA00022448"/>
    </source>
</evidence>
<dbReference type="GO" id="GO:0016020">
    <property type="term" value="C:membrane"/>
    <property type="evidence" value="ECO:0007669"/>
    <property type="project" value="UniProtKB-SubCell"/>
</dbReference>
<feature type="transmembrane region" description="Helical" evidence="7">
    <location>
        <begin position="182"/>
        <end position="206"/>
    </location>
</feature>
<feature type="region of interest" description="Disordered" evidence="6">
    <location>
        <begin position="506"/>
        <end position="562"/>
    </location>
</feature>
<dbReference type="InterPro" id="IPR036259">
    <property type="entry name" value="MFS_trans_sf"/>
</dbReference>
<evidence type="ECO:0000313" key="9">
    <source>
        <dbReference type="Proteomes" id="UP000518752"/>
    </source>
</evidence>
<keyword evidence="5 7" id="KW-0472">Membrane</keyword>
<protein>
    <recommendedName>
        <fullName evidence="10">Major facilitator superfamily (MFS) profile domain-containing protein</fullName>
    </recommendedName>
</protein>
<feature type="transmembrane region" description="Helical" evidence="7">
    <location>
        <begin position="686"/>
        <end position="706"/>
    </location>
</feature>
<name>A0A8H5LVI1_9AGAR</name>
<evidence type="ECO:0000256" key="4">
    <source>
        <dbReference type="ARBA" id="ARBA00022989"/>
    </source>
</evidence>
<organism evidence="8 9">
    <name type="scientific">Collybiopsis confluens</name>
    <dbReference type="NCBI Taxonomy" id="2823264"/>
    <lineage>
        <taxon>Eukaryota</taxon>
        <taxon>Fungi</taxon>
        <taxon>Dikarya</taxon>
        <taxon>Basidiomycota</taxon>
        <taxon>Agaricomycotina</taxon>
        <taxon>Agaricomycetes</taxon>
        <taxon>Agaricomycetidae</taxon>
        <taxon>Agaricales</taxon>
        <taxon>Marasmiineae</taxon>
        <taxon>Omphalotaceae</taxon>
        <taxon>Collybiopsis</taxon>
    </lineage>
</organism>
<feature type="transmembrane region" description="Helical" evidence="7">
    <location>
        <begin position="109"/>
        <end position="131"/>
    </location>
</feature>
<keyword evidence="9" id="KW-1185">Reference proteome</keyword>
<dbReference type="Gene3D" id="1.20.1250.20">
    <property type="entry name" value="MFS general substrate transporter like domains"/>
    <property type="match status" value="2"/>
</dbReference>
<dbReference type="OrthoDB" id="10262656at2759"/>
<feature type="transmembrane region" description="Helical" evidence="7">
    <location>
        <begin position="613"/>
        <end position="632"/>
    </location>
</feature>
<feature type="region of interest" description="Disordered" evidence="6">
    <location>
        <begin position="279"/>
        <end position="329"/>
    </location>
</feature>
<evidence type="ECO:0000256" key="1">
    <source>
        <dbReference type="ARBA" id="ARBA00004141"/>
    </source>
</evidence>
<feature type="transmembrane region" description="Helical" evidence="7">
    <location>
        <begin position="718"/>
        <end position="738"/>
    </location>
</feature>
<gene>
    <name evidence="8" type="ORF">D9757_010815</name>
</gene>
<keyword evidence="3 7" id="KW-0812">Transmembrane</keyword>
<sequence>MASQSSQQTVHLVRGRDDGAVGNLEDLVPLAPPRPGENSSAPLPALPMTTMLGEFLSSNVSVPFLLFMVKDFGFIDEAKAAFWTGILVAMFFLSQFLTSLLWATLSERYGRRIVLVITLFGSAVSVTAFGLTKSITQAILLRLAQGVFAGAVGVARGSVVFITDSSNEGRAYAVLGYDVSPFSYMILAVNMNFIFPDFAGDSVVFLDPSLEERSSALRRGGRDFITGIFSRISRIFCPVPQLDQYSFLDGSSRGDMICGHPEKAERSLDLVEEVLPKSRGCHSQSRNGSIRRHRSRWDSSPNPSHAPGIPIGGPTFSRPRSASRHQRGSLGRTVGSLYQQMLVNSSSPSYGTIGGELALAAFECASHVDEATNANDLSDNRSIAERMVLANENAVSSIADLWVAAALNIDEVFGEDGATERPINDTQDLEECLVDNCRRGRSNSRWIPRNPTPIASRMSNRTSSRHRSSSRLSAINYNRSTFDNSSVKSQVVDESRRFPSILARSGVDSPAAVHESQANRGEIDLGSLPERELPPILETRLSSCPSQEEQLERSPLLHPDMSPAPQPARQIPLIVIGQFGLLALHTTTHDQVFMSYLISEYDAGGLGLSASDFAQLIALMGIAQIFYQFYLYPPPKGRLSHLTMYRLGTFLFIPAYLTVVMYRNLFAQPGGSNKIALMTALVLSTAVRYCGMTFAFTSISVLLNCATPPEAVGYANGLAQTIVSLARCAGPVLGGWIWSASVEGHPSGYPLGFVVCASTCVLAMMSTAFIE</sequence>
<dbReference type="InterPro" id="IPR011701">
    <property type="entry name" value="MFS"/>
</dbReference>
<feature type="transmembrane region" description="Helical" evidence="7">
    <location>
        <begin position="750"/>
        <end position="770"/>
    </location>
</feature>
<dbReference type="Proteomes" id="UP000518752">
    <property type="component" value="Unassembled WGS sequence"/>
</dbReference>
<evidence type="ECO:0000256" key="5">
    <source>
        <dbReference type="ARBA" id="ARBA00023136"/>
    </source>
</evidence>
<comment type="subcellular location">
    <subcellularLocation>
        <location evidence="1">Membrane</location>
        <topology evidence="1">Multi-pass membrane protein</topology>
    </subcellularLocation>
</comment>
<keyword evidence="4 7" id="KW-1133">Transmembrane helix</keyword>
<feature type="region of interest" description="Disordered" evidence="6">
    <location>
        <begin position="444"/>
        <end position="472"/>
    </location>
</feature>
<evidence type="ECO:0000256" key="6">
    <source>
        <dbReference type="SAM" id="MobiDB-lite"/>
    </source>
</evidence>
<dbReference type="PANTHER" id="PTHR23504">
    <property type="entry name" value="MAJOR FACILITATOR SUPERFAMILY DOMAIN-CONTAINING PROTEIN 10"/>
    <property type="match status" value="1"/>
</dbReference>
<evidence type="ECO:0008006" key="10">
    <source>
        <dbReference type="Google" id="ProtNLM"/>
    </source>
</evidence>
<feature type="transmembrane region" description="Helical" evidence="7">
    <location>
        <begin position="644"/>
        <end position="666"/>
    </location>
</feature>
<evidence type="ECO:0000256" key="7">
    <source>
        <dbReference type="SAM" id="Phobius"/>
    </source>
</evidence>
<evidence type="ECO:0000256" key="3">
    <source>
        <dbReference type="ARBA" id="ARBA00022692"/>
    </source>
</evidence>
<dbReference type="SUPFAM" id="SSF103473">
    <property type="entry name" value="MFS general substrate transporter"/>
    <property type="match status" value="2"/>
</dbReference>
<reference evidence="8 9" key="1">
    <citation type="journal article" date="2020" name="ISME J.">
        <title>Uncovering the hidden diversity of litter-decomposition mechanisms in mushroom-forming fungi.</title>
        <authorList>
            <person name="Floudas D."/>
            <person name="Bentzer J."/>
            <person name="Ahren D."/>
            <person name="Johansson T."/>
            <person name="Persson P."/>
            <person name="Tunlid A."/>
        </authorList>
    </citation>
    <scope>NUCLEOTIDE SEQUENCE [LARGE SCALE GENOMIC DNA]</scope>
    <source>
        <strain evidence="8 9">CBS 406.79</strain>
    </source>
</reference>
<dbReference type="EMBL" id="JAACJN010000117">
    <property type="protein sequence ID" value="KAF5371092.1"/>
    <property type="molecule type" value="Genomic_DNA"/>
</dbReference>
<feature type="transmembrane region" description="Helical" evidence="7">
    <location>
        <begin position="81"/>
        <end position="103"/>
    </location>
</feature>
<dbReference type="GO" id="GO:0022857">
    <property type="term" value="F:transmembrane transporter activity"/>
    <property type="evidence" value="ECO:0007669"/>
    <property type="project" value="InterPro"/>
</dbReference>